<dbReference type="KEGG" id="pfj:MYCFIDRAFT_78818"/>
<evidence type="ECO:0000256" key="1">
    <source>
        <dbReference type="SAM" id="MobiDB-lite"/>
    </source>
</evidence>
<accession>M3AW99</accession>
<dbReference type="AlphaFoldDB" id="M3AW99"/>
<evidence type="ECO:0000313" key="2">
    <source>
        <dbReference type="EMBL" id="EME81732.1"/>
    </source>
</evidence>
<reference evidence="2 3" key="1">
    <citation type="journal article" date="2012" name="PLoS Pathog.">
        <title>Diverse lifestyles and strategies of plant pathogenesis encoded in the genomes of eighteen Dothideomycetes fungi.</title>
        <authorList>
            <person name="Ohm R.A."/>
            <person name="Feau N."/>
            <person name="Henrissat B."/>
            <person name="Schoch C.L."/>
            <person name="Horwitz B.A."/>
            <person name="Barry K.W."/>
            <person name="Condon B.J."/>
            <person name="Copeland A.C."/>
            <person name="Dhillon B."/>
            <person name="Glaser F."/>
            <person name="Hesse C.N."/>
            <person name="Kosti I."/>
            <person name="LaButti K."/>
            <person name="Lindquist E.A."/>
            <person name="Lucas S."/>
            <person name="Salamov A.A."/>
            <person name="Bradshaw R.E."/>
            <person name="Ciuffetti L."/>
            <person name="Hamelin R.C."/>
            <person name="Kema G.H.J."/>
            <person name="Lawrence C."/>
            <person name="Scott J.A."/>
            <person name="Spatafora J.W."/>
            <person name="Turgeon B.G."/>
            <person name="de Wit P.J.G.M."/>
            <person name="Zhong S."/>
            <person name="Goodwin S.B."/>
            <person name="Grigoriev I.V."/>
        </authorList>
    </citation>
    <scope>NUCLEOTIDE SEQUENCE [LARGE SCALE GENOMIC DNA]</scope>
    <source>
        <strain evidence="2 3">CIRAD86</strain>
    </source>
</reference>
<dbReference type="EMBL" id="KB446559">
    <property type="protein sequence ID" value="EME81732.1"/>
    <property type="molecule type" value="Genomic_DNA"/>
</dbReference>
<protein>
    <submittedName>
        <fullName evidence="2">Uncharacterized protein</fullName>
    </submittedName>
</protein>
<dbReference type="HOGENOM" id="CLU_1120545_0_0_1"/>
<organism evidence="2 3">
    <name type="scientific">Pseudocercospora fijiensis (strain CIRAD86)</name>
    <name type="common">Black leaf streak disease fungus</name>
    <name type="synonym">Mycosphaerella fijiensis</name>
    <dbReference type="NCBI Taxonomy" id="383855"/>
    <lineage>
        <taxon>Eukaryota</taxon>
        <taxon>Fungi</taxon>
        <taxon>Dikarya</taxon>
        <taxon>Ascomycota</taxon>
        <taxon>Pezizomycotina</taxon>
        <taxon>Dothideomycetes</taxon>
        <taxon>Dothideomycetidae</taxon>
        <taxon>Mycosphaerellales</taxon>
        <taxon>Mycosphaerellaceae</taxon>
        <taxon>Pseudocercospora</taxon>
    </lineage>
</organism>
<keyword evidence="3" id="KW-1185">Reference proteome</keyword>
<dbReference type="GeneID" id="19341514"/>
<feature type="region of interest" description="Disordered" evidence="1">
    <location>
        <begin position="98"/>
        <end position="117"/>
    </location>
</feature>
<feature type="region of interest" description="Disordered" evidence="1">
    <location>
        <begin position="17"/>
        <end position="78"/>
    </location>
</feature>
<dbReference type="Proteomes" id="UP000016932">
    <property type="component" value="Unassembled WGS sequence"/>
</dbReference>
<dbReference type="VEuPathDB" id="FungiDB:MYCFIDRAFT_78818"/>
<dbReference type="RefSeq" id="XP_007927178.1">
    <property type="nucleotide sequence ID" value="XM_007928987.1"/>
</dbReference>
<gene>
    <name evidence="2" type="ORF">MYCFIDRAFT_78818</name>
</gene>
<name>M3AW99_PSEFD</name>
<evidence type="ECO:0000313" key="3">
    <source>
        <dbReference type="Proteomes" id="UP000016932"/>
    </source>
</evidence>
<proteinExistence type="predicted"/>
<sequence>MSTAAAAKICLVFNVSSSPPALAPKPKRPISKTSEIHPESVMRSQRQHRLPFRPPSGESASKLHRTSQSAGLSSHRESSESTGFFFDYLKYNQDDIAEPRQPSTHEQSPPKVSAKPVSIIPGVLTPRPSEHFLDSSRRSSVAAKPKTTLKEKIKACAKSFTTQVTELEDGDFLSRPPSGAPKAVIPGQCIYCGIINDAECFSGHISEVRVRRKHQGTVFEESDLRDLHDLFDFDELHPITTAYTSAGA</sequence>